<feature type="region of interest" description="Disordered" evidence="1">
    <location>
        <begin position="35"/>
        <end position="60"/>
    </location>
</feature>
<comment type="caution">
    <text evidence="2">The sequence shown here is derived from an EMBL/GenBank/DDBJ whole genome shotgun (WGS) entry which is preliminary data.</text>
</comment>
<gene>
    <name evidence="2" type="ORF">HRbin22_02394</name>
</gene>
<name>A0A2H5Y9K0_9CHLR</name>
<evidence type="ECO:0000256" key="1">
    <source>
        <dbReference type="SAM" id="MobiDB-lite"/>
    </source>
</evidence>
<accession>A0A2H5Y9K0</accession>
<feature type="region of interest" description="Disordered" evidence="1">
    <location>
        <begin position="205"/>
        <end position="230"/>
    </location>
</feature>
<sequence>MDHRHHQAIGHSDGHADVHFLPLQDLFPFQRGVQRRMPPQRPGTGLHQKGRQGHPGPALPLRPRREILHKGQRPAHFHIHADCERRGLPHAPGHPLRDGPPHPAQRHPPADCRTGRSFRLYLAAQRLRHPPHVLRLDPTPRPGSLDRMQIHPQLPGQPPRRGDRPDLFPGFAWSALGQVSLHIRLRHPPPGPGAGDRVEIHAVGPGHAFGHRRRPGGLRGGRRRGGGGRGLPGFAGLQNVGDGLADRHHLARAHLDPHQRPAGRRFHLHGDLIGLHLQNGLALHHRLPLPLEPAEDLPALLSHLELRHDDRDRHAFQRLLPQISRRASRRAASTMSSTWGTAARSRRGW</sequence>
<organism evidence="2 3">
    <name type="scientific">Candidatus Thermoflexus japonica</name>
    <dbReference type="NCBI Taxonomy" id="2035417"/>
    <lineage>
        <taxon>Bacteria</taxon>
        <taxon>Bacillati</taxon>
        <taxon>Chloroflexota</taxon>
        <taxon>Thermoflexia</taxon>
        <taxon>Thermoflexales</taxon>
        <taxon>Thermoflexaceae</taxon>
        <taxon>Thermoflexus</taxon>
    </lineage>
</organism>
<feature type="region of interest" description="Disordered" evidence="1">
    <location>
        <begin position="326"/>
        <end position="349"/>
    </location>
</feature>
<proteinExistence type="predicted"/>
<feature type="region of interest" description="Disordered" evidence="1">
    <location>
        <begin position="85"/>
        <end position="113"/>
    </location>
</feature>
<reference evidence="3" key="1">
    <citation type="submission" date="2017-09" db="EMBL/GenBank/DDBJ databases">
        <title>Metaegenomics of thermophilic ammonia-oxidizing enrichment culture.</title>
        <authorList>
            <person name="Kato S."/>
            <person name="Suzuki K."/>
        </authorList>
    </citation>
    <scope>NUCLEOTIDE SEQUENCE [LARGE SCALE GENOMIC DNA]</scope>
</reference>
<feature type="compositionally biased region" description="Basic residues" evidence="1">
    <location>
        <begin position="209"/>
        <end position="226"/>
    </location>
</feature>
<dbReference type="AlphaFoldDB" id="A0A2H5Y9K0"/>
<evidence type="ECO:0000313" key="3">
    <source>
        <dbReference type="Proteomes" id="UP000236642"/>
    </source>
</evidence>
<dbReference type="EMBL" id="BEHY01000110">
    <property type="protein sequence ID" value="GBD10129.1"/>
    <property type="molecule type" value="Genomic_DNA"/>
</dbReference>
<evidence type="ECO:0000313" key="2">
    <source>
        <dbReference type="EMBL" id="GBD10129.1"/>
    </source>
</evidence>
<protein>
    <submittedName>
        <fullName evidence="2">Uncharacterized protein</fullName>
    </submittedName>
</protein>
<dbReference type="Proteomes" id="UP000236642">
    <property type="component" value="Unassembled WGS sequence"/>
</dbReference>
<feature type="region of interest" description="Disordered" evidence="1">
    <location>
        <begin position="132"/>
        <end position="164"/>
    </location>
</feature>